<dbReference type="Proteomes" id="UP000244081">
    <property type="component" value="Unassembled WGS sequence"/>
</dbReference>
<comment type="caution">
    <text evidence="8">The sequence shown here is derived from an EMBL/GenBank/DDBJ whole genome shotgun (WGS) entry which is preliminary data.</text>
</comment>
<proteinExistence type="predicted"/>
<feature type="transmembrane region" description="Helical" evidence="7">
    <location>
        <begin position="197"/>
        <end position="216"/>
    </location>
</feature>
<feature type="transmembrane region" description="Helical" evidence="7">
    <location>
        <begin position="117"/>
        <end position="138"/>
    </location>
</feature>
<evidence type="ECO:0000256" key="5">
    <source>
        <dbReference type="ARBA" id="ARBA00023136"/>
    </source>
</evidence>
<feature type="transmembrane region" description="Helical" evidence="7">
    <location>
        <begin position="328"/>
        <end position="348"/>
    </location>
</feature>
<dbReference type="EMBL" id="QAYG01000005">
    <property type="protein sequence ID" value="PTW60134.1"/>
    <property type="molecule type" value="Genomic_DNA"/>
</dbReference>
<evidence type="ECO:0000256" key="3">
    <source>
        <dbReference type="ARBA" id="ARBA00022692"/>
    </source>
</evidence>
<feature type="transmembrane region" description="Helical" evidence="7">
    <location>
        <begin position="21"/>
        <end position="43"/>
    </location>
</feature>
<feature type="transmembrane region" description="Helical" evidence="7">
    <location>
        <begin position="246"/>
        <end position="269"/>
    </location>
</feature>
<feature type="region of interest" description="Disordered" evidence="6">
    <location>
        <begin position="354"/>
        <end position="374"/>
    </location>
</feature>
<dbReference type="InterPro" id="IPR001851">
    <property type="entry name" value="ABC_transp_permease"/>
</dbReference>
<accession>A0A2T5V8T5</accession>
<feature type="transmembrane region" description="Helical" evidence="7">
    <location>
        <begin position="147"/>
        <end position="165"/>
    </location>
</feature>
<keyword evidence="9" id="KW-1185">Reference proteome</keyword>
<keyword evidence="4 7" id="KW-1133">Transmembrane helix</keyword>
<feature type="transmembrane region" description="Helical" evidence="7">
    <location>
        <begin position="281"/>
        <end position="307"/>
    </location>
</feature>
<evidence type="ECO:0000256" key="6">
    <source>
        <dbReference type="SAM" id="MobiDB-lite"/>
    </source>
</evidence>
<dbReference type="OrthoDB" id="9809785at2"/>
<dbReference type="RefSeq" id="WP_107990418.1">
    <property type="nucleotide sequence ID" value="NZ_QAYG01000005.1"/>
</dbReference>
<protein>
    <submittedName>
        <fullName evidence="8">Nucleoside ABC transporter membrane protein</fullName>
    </submittedName>
</protein>
<reference evidence="8 9" key="1">
    <citation type="submission" date="2018-04" db="EMBL/GenBank/DDBJ databases">
        <title>Genomic Encyclopedia of Archaeal and Bacterial Type Strains, Phase II (KMG-II): from individual species to whole genera.</title>
        <authorList>
            <person name="Goeker M."/>
        </authorList>
    </citation>
    <scope>NUCLEOTIDE SEQUENCE [LARGE SCALE GENOMIC DNA]</scope>
    <source>
        <strain evidence="8 9">DSM 23382</strain>
    </source>
</reference>
<name>A0A2T5V8T5_9HYPH</name>
<dbReference type="GO" id="GO:0022857">
    <property type="term" value="F:transmembrane transporter activity"/>
    <property type="evidence" value="ECO:0007669"/>
    <property type="project" value="InterPro"/>
</dbReference>
<dbReference type="Pfam" id="PF02653">
    <property type="entry name" value="BPD_transp_2"/>
    <property type="match status" value="1"/>
</dbReference>
<sequence length="374" mass="40115">MRLELKKRPEHSKAMAIASPLIAIALTVAFGAILFAVLGYDPLKALYSYFIEPLTEAWSLEELASKATPLVLIAVGLSVAFLSNTWNIGAEGQYTMGAIFGSIIPVYFWQWDGWMVLPAMMIMGMIGGALYGAIPAFLKTRFGTNEILTSLMLVYVAGFFLDWLVRGPWRDPGGYNFPETRDFSEAAILPPMFGNGAMHWGAVFALVAVVVVAFLLGGTLKGFEVKVLGQAERAGAFAGFSRKKMVYFGFLLSGAFSGLAGIATVSGTVQQLQPSISPGYGFTAIIVAFLGRLNPVGILIAGLMLALTYLGGESAQVTMGISDKVVRVFQGMLLFFVLACDTLILYRISLVSGRSSAGKDDAPRENLVPAEEAV</sequence>
<feature type="transmembrane region" description="Helical" evidence="7">
    <location>
        <begin position="94"/>
        <end position="111"/>
    </location>
</feature>
<dbReference type="PANTHER" id="PTHR47089:SF1">
    <property type="entry name" value="GUANOSINE ABC TRANSPORTER PERMEASE PROTEIN NUPP"/>
    <property type="match status" value="1"/>
</dbReference>
<evidence type="ECO:0000256" key="7">
    <source>
        <dbReference type="SAM" id="Phobius"/>
    </source>
</evidence>
<comment type="subcellular location">
    <subcellularLocation>
        <location evidence="1">Cell membrane</location>
        <topology evidence="1">Multi-pass membrane protein</topology>
    </subcellularLocation>
</comment>
<keyword evidence="3 7" id="KW-0812">Transmembrane</keyword>
<evidence type="ECO:0000313" key="9">
    <source>
        <dbReference type="Proteomes" id="UP000244081"/>
    </source>
</evidence>
<dbReference type="CDD" id="cd06580">
    <property type="entry name" value="TM_PBP1_transp_TpRbsC_like"/>
    <property type="match status" value="1"/>
</dbReference>
<dbReference type="PANTHER" id="PTHR47089">
    <property type="entry name" value="ABC TRANSPORTER, PERMEASE PROTEIN"/>
    <property type="match status" value="1"/>
</dbReference>
<evidence type="ECO:0000256" key="4">
    <source>
        <dbReference type="ARBA" id="ARBA00022989"/>
    </source>
</evidence>
<dbReference type="AlphaFoldDB" id="A0A2T5V8T5"/>
<organism evidence="8 9">
    <name type="scientific">Breoghania corrubedonensis</name>
    <dbReference type="NCBI Taxonomy" id="665038"/>
    <lineage>
        <taxon>Bacteria</taxon>
        <taxon>Pseudomonadati</taxon>
        <taxon>Pseudomonadota</taxon>
        <taxon>Alphaproteobacteria</taxon>
        <taxon>Hyphomicrobiales</taxon>
        <taxon>Stappiaceae</taxon>
        <taxon>Breoghania</taxon>
    </lineage>
</organism>
<keyword evidence="5 7" id="KW-0472">Membrane</keyword>
<dbReference type="GO" id="GO:0005886">
    <property type="term" value="C:plasma membrane"/>
    <property type="evidence" value="ECO:0007669"/>
    <property type="project" value="UniProtKB-SubCell"/>
</dbReference>
<evidence type="ECO:0000256" key="2">
    <source>
        <dbReference type="ARBA" id="ARBA00022475"/>
    </source>
</evidence>
<keyword evidence="2" id="KW-1003">Cell membrane</keyword>
<gene>
    <name evidence="8" type="ORF">C8N35_105136</name>
</gene>
<feature type="transmembrane region" description="Helical" evidence="7">
    <location>
        <begin position="63"/>
        <end position="82"/>
    </location>
</feature>
<evidence type="ECO:0000256" key="1">
    <source>
        <dbReference type="ARBA" id="ARBA00004651"/>
    </source>
</evidence>
<evidence type="ECO:0000313" key="8">
    <source>
        <dbReference type="EMBL" id="PTW60134.1"/>
    </source>
</evidence>